<reference evidence="2" key="1">
    <citation type="submission" date="2020-11" db="EMBL/GenBank/DDBJ databases">
        <title>Novosphingobium aureum sp. nov., a marine bacterium isolated from sediment of a salt flat.</title>
        <authorList>
            <person name="Yoo Y."/>
            <person name="Kim J.-J."/>
        </authorList>
    </citation>
    <scope>NUCLEOTIDE SEQUENCE</scope>
    <source>
        <strain evidence="2">YJ-S2-02</strain>
    </source>
</reference>
<dbReference type="InterPro" id="IPR005025">
    <property type="entry name" value="FMN_Rdtase-like_dom"/>
</dbReference>
<comment type="caution">
    <text evidence="2">The sequence shown here is derived from an EMBL/GenBank/DDBJ whole genome shotgun (WGS) entry which is preliminary data.</text>
</comment>
<sequence length="180" mass="19183">MHDEGASEDDREPQGLLIVWHSRTGASRALAQAAHTGALAAQGSEEARASMRLIEAAEVAPADLLGARGYIFACPENLASMSGAMKEMFDRCYYPVLGRIEGRAYATVIAAGSDGSGAQAQIDRIVTGWRLRRVAEPMIVNLEAQTPEAILAPKTVPDKRLAQCRELGEALAEGLSMGVF</sequence>
<accession>A0A931ML32</accession>
<dbReference type="InterPro" id="IPR029039">
    <property type="entry name" value="Flavoprotein-like_sf"/>
</dbReference>
<dbReference type="RefSeq" id="WP_197164709.1">
    <property type="nucleotide sequence ID" value="NZ_JADZGI010000001.1"/>
</dbReference>
<protein>
    <submittedName>
        <fullName evidence="2">NAD(P)H-dependent oxidoreductase</fullName>
    </submittedName>
</protein>
<proteinExistence type="predicted"/>
<organism evidence="2 3">
    <name type="scientific">Novosphingobium aureum</name>
    <dbReference type="NCBI Taxonomy" id="2792964"/>
    <lineage>
        <taxon>Bacteria</taxon>
        <taxon>Pseudomonadati</taxon>
        <taxon>Pseudomonadota</taxon>
        <taxon>Alphaproteobacteria</taxon>
        <taxon>Sphingomonadales</taxon>
        <taxon>Sphingomonadaceae</taxon>
        <taxon>Novosphingobium</taxon>
    </lineage>
</organism>
<keyword evidence="3" id="KW-1185">Reference proteome</keyword>
<dbReference type="SUPFAM" id="SSF52218">
    <property type="entry name" value="Flavoproteins"/>
    <property type="match status" value="1"/>
</dbReference>
<name>A0A931ML32_9SPHN</name>
<dbReference type="Gene3D" id="3.40.50.360">
    <property type="match status" value="1"/>
</dbReference>
<dbReference type="Pfam" id="PF03358">
    <property type="entry name" value="FMN_red"/>
    <property type="match status" value="1"/>
</dbReference>
<feature type="domain" description="NADPH-dependent FMN reductase-like" evidence="1">
    <location>
        <begin position="64"/>
        <end position="123"/>
    </location>
</feature>
<dbReference type="EMBL" id="JADZGI010000001">
    <property type="protein sequence ID" value="MBH0113050.1"/>
    <property type="molecule type" value="Genomic_DNA"/>
</dbReference>
<evidence type="ECO:0000259" key="1">
    <source>
        <dbReference type="Pfam" id="PF03358"/>
    </source>
</evidence>
<dbReference type="GO" id="GO:0016491">
    <property type="term" value="F:oxidoreductase activity"/>
    <property type="evidence" value="ECO:0007669"/>
    <property type="project" value="InterPro"/>
</dbReference>
<evidence type="ECO:0000313" key="3">
    <source>
        <dbReference type="Proteomes" id="UP000617634"/>
    </source>
</evidence>
<evidence type="ECO:0000313" key="2">
    <source>
        <dbReference type="EMBL" id="MBH0113050.1"/>
    </source>
</evidence>
<dbReference type="AlphaFoldDB" id="A0A931ML32"/>
<dbReference type="Proteomes" id="UP000617634">
    <property type="component" value="Unassembled WGS sequence"/>
</dbReference>
<gene>
    <name evidence="2" type="ORF">I5E68_08835</name>
</gene>